<dbReference type="AlphaFoldDB" id="M6UNK5"/>
<sequence>MAFIGSNSYHIKKEFNSFFSFSLFGTKRIRIIKELNLFQKITKMFYNLKLFIFLKRTLFVNLT</sequence>
<organism evidence="1 2">
    <name type="scientific">Leptospira noguchii serovar Autumnalis str. ZUN142</name>
    <dbReference type="NCBI Taxonomy" id="1085540"/>
    <lineage>
        <taxon>Bacteria</taxon>
        <taxon>Pseudomonadati</taxon>
        <taxon>Spirochaetota</taxon>
        <taxon>Spirochaetia</taxon>
        <taxon>Leptospirales</taxon>
        <taxon>Leptospiraceae</taxon>
        <taxon>Leptospira</taxon>
    </lineage>
</organism>
<dbReference type="Proteomes" id="UP000012153">
    <property type="component" value="Unassembled WGS sequence"/>
</dbReference>
<evidence type="ECO:0000313" key="2">
    <source>
        <dbReference type="Proteomes" id="UP000012153"/>
    </source>
</evidence>
<reference evidence="1 2" key="1">
    <citation type="submission" date="2013-01" db="EMBL/GenBank/DDBJ databases">
        <authorList>
            <person name="Harkins D.M."/>
            <person name="Durkin A.S."/>
            <person name="Brinkac L.M."/>
            <person name="Haft D.H."/>
            <person name="Selengut J.D."/>
            <person name="Sanka R."/>
            <person name="DePew J."/>
            <person name="Purushe J."/>
            <person name="Matthias M.A."/>
            <person name="Vinetz J.M."/>
            <person name="Sutton G.G."/>
            <person name="Nierman W.C."/>
            <person name="Fouts D.E."/>
        </authorList>
    </citation>
    <scope>NUCLEOTIDE SEQUENCE [LARGE SCALE GENOMIC DNA]</scope>
    <source>
        <strain evidence="1 2">ZUN142</strain>
    </source>
</reference>
<evidence type="ECO:0000313" key="1">
    <source>
        <dbReference type="EMBL" id="EMO38838.1"/>
    </source>
</evidence>
<name>M6UNK5_9LEPT</name>
<dbReference type="EMBL" id="AHOP02000063">
    <property type="protein sequence ID" value="EMO38838.1"/>
    <property type="molecule type" value="Genomic_DNA"/>
</dbReference>
<protein>
    <submittedName>
        <fullName evidence="1">Uncharacterized protein</fullName>
    </submittedName>
</protein>
<accession>M6UNK5</accession>
<proteinExistence type="predicted"/>
<comment type="caution">
    <text evidence="1">The sequence shown here is derived from an EMBL/GenBank/DDBJ whole genome shotgun (WGS) entry which is preliminary data.</text>
</comment>
<gene>
    <name evidence="1" type="ORF">LEP1GSC186_2929</name>
</gene>